<sequence length="266" mass="30221">TRRNSNERFTKDPITKEGNDLVLKALESLLHNQLSSSATATRINEIFAPRLISGLNAGVGWLWGTLSDSTRYFGASHTQQLVDLVVALKQLPDVVDKAGYVVKYGGKVIWREMHDWGWIFAEHGIGSSYEQWHAQAPGLLNANIFAATLTTRTDVFTSSMDYANIAFWEILPPFDEGREMADEWKMYIPPAAVWIEICGKVLYEYCFMERGAVASNVIQGQTLYRERWVKVKQRFEALAEQVEIDDHCRGLAREAAKEMQRIEESV</sequence>
<protein>
    <submittedName>
        <fullName evidence="1">Uncharacterized protein</fullName>
    </submittedName>
</protein>
<accession>A0A9N8KQ19</accession>
<dbReference type="PANTHER" id="PTHR38797:SF4">
    <property type="entry name" value="NUCLEAR PORE COMPLEX PROTEIN NUP85"/>
    <property type="match status" value="1"/>
</dbReference>
<evidence type="ECO:0000313" key="2">
    <source>
        <dbReference type="Proteomes" id="UP000745764"/>
    </source>
</evidence>
<gene>
    <name evidence="1" type="ORF">AWRI4620_LOCUS5130</name>
</gene>
<proteinExistence type="predicted"/>
<dbReference type="Pfam" id="PF12311">
    <property type="entry name" value="DUF3632"/>
    <property type="match status" value="1"/>
</dbReference>
<dbReference type="InterPro" id="IPR053204">
    <property type="entry name" value="Oxopyrrolidines_Biosynth-assoc"/>
</dbReference>
<name>A0A9N8KQ19_9PEZI</name>
<dbReference type="EMBL" id="CAINUL010000008">
    <property type="protein sequence ID" value="CAD0110875.1"/>
    <property type="molecule type" value="Genomic_DNA"/>
</dbReference>
<dbReference type="Proteomes" id="UP000745764">
    <property type="component" value="Unassembled WGS sequence"/>
</dbReference>
<reference evidence="1" key="1">
    <citation type="submission" date="2020-06" db="EMBL/GenBank/DDBJ databases">
        <authorList>
            <person name="Onetto C."/>
        </authorList>
    </citation>
    <scope>NUCLEOTIDE SEQUENCE</scope>
</reference>
<keyword evidence="2" id="KW-1185">Reference proteome</keyword>
<organism evidence="1 2">
    <name type="scientific">Aureobasidium uvarum</name>
    <dbReference type="NCBI Taxonomy" id="2773716"/>
    <lineage>
        <taxon>Eukaryota</taxon>
        <taxon>Fungi</taxon>
        <taxon>Dikarya</taxon>
        <taxon>Ascomycota</taxon>
        <taxon>Pezizomycotina</taxon>
        <taxon>Dothideomycetes</taxon>
        <taxon>Dothideomycetidae</taxon>
        <taxon>Dothideales</taxon>
        <taxon>Saccotheciaceae</taxon>
        <taxon>Aureobasidium</taxon>
    </lineage>
</organism>
<feature type="non-terminal residue" evidence="1">
    <location>
        <position position="1"/>
    </location>
</feature>
<evidence type="ECO:0000313" key="1">
    <source>
        <dbReference type="EMBL" id="CAD0110875.1"/>
    </source>
</evidence>
<comment type="caution">
    <text evidence="1">The sequence shown here is derived from an EMBL/GenBank/DDBJ whole genome shotgun (WGS) entry which is preliminary data.</text>
</comment>
<dbReference type="OrthoDB" id="3350591at2759"/>
<feature type="non-terminal residue" evidence="1">
    <location>
        <position position="266"/>
    </location>
</feature>
<dbReference type="InterPro" id="IPR022085">
    <property type="entry name" value="OpdG"/>
</dbReference>
<dbReference type="PANTHER" id="PTHR38797">
    <property type="entry name" value="NUCLEAR PORE COMPLEX PROTEIN NUP85-RELATED"/>
    <property type="match status" value="1"/>
</dbReference>
<dbReference type="AlphaFoldDB" id="A0A9N8KQ19"/>